<dbReference type="AlphaFoldDB" id="A0AAD7QIS4"/>
<dbReference type="Gene3D" id="1.25.40.10">
    <property type="entry name" value="Tetratricopeptide repeat domain"/>
    <property type="match status" value="6"/>
</dbReference>
<feature type="repeat" description="PPR" evidence="2">
    <location>
        <begin position="506"/>
        <end position="540"/>
    </location>
</feature>
<reference evidence="3 4" key="1">
    <citation type="journal article" date="2023" name="Science">
        <title>Elucidation of the pathway for biosynthesis of saponin adjuvants from the soapbark tree.</title>
        <authorList>
            <person name="Reed J."/>
            <person name="Orme A."/>
            <person name="El-Demerdash A."/>
            <person name="Owen C."/>
            <person name="Martin L.B.B."/>
            <person name="Misra R.C."/>
            <person name="Kikuchi S."/>
            <person name="Rejzek M."/>
            <person name="Martin A.C."/>
            <person name="Harkess A."/>
            <person name="Leebens-Mack J."/>
            <person name="Louveau T."/>
            <person name="Stephenson M.J."/>
            <person name="Osbourn A."/>
        </authorList>
    </citation>
    <scope>NUCLEOTIDE SEQUENCE [LARGE SCALE GENOMIC DNA]</scope>
    <source>
        <strain evidence="3">S10</strain>
    </source>
</reference>
<dbReference type="Proteomes" id="UP001163823">
    <property type="component" value="Chromosome 1"/>
</dbReference>
<feature type="repeat" description="PPR" evidence="2">
    <location>
        <begin position="276"/>
        <end position="310"/>
    </location>
</feature>
<dbReference type="PANTHER" id="PTHR24015">
    <property type="entry name" value="OS07G0578800 PROTEIN-RELATED"/>
    <property type="match status" value="1"/>
</dbReference>
<feature type="repeat" description="PPR" evidence="2">
    <location>
        <begin position="75"/>
        <end position="109"/>
    </location>
</feature>
<dbReference type="InterPro" id="IPR046960">
    <property type="entry name" value="PPR_At4g14850-like_plant"/>
</dbReference>
<gene>
    <name evidence="3" type="ORF">O6P43_000801</name>
</gene>
<dbReference type="FunFam" id="1.25.40.10:FF:001096">
    <property type="entry name" value="Pentatricopeptide repeat-containing protein"/>
    <property type="match status" value="1"/>
</dbReference>
<dbReference type="FunFam" id="1.25.40.10:FF:000285">
    <property type="entry name" value="Pentatricopeptide repeat-containing protein, chloroplastic"/>
    <property type="match status" value="1"/>
</dbReference>
<sequence>MERFSHTKNVSCNYSKYAPRLELSKHPNVSTRSASLVGRVPKQSIFVHNNIISCYVSLGEVLVARKLFDQMPNKSAVSYNTLISAYSRCGDVKEGCNLLAEMRGYGIGPTQFTLAGMLSCGSLNYCHGVQLQAFSIKNGLFEADAFVGTALMGLFGKHGFLEEAYWVFKYMTEKSLVTWNSMLSLLAHNGLVEDCMLLFRDLVRMGASLADSSFVGVLSGLASKQDLEYGEEIHGLMIKHGLDYEVTAVNSLVNMYVKCKGIVLAEKLFQHVPVWDVVTWNTIIDAVAKSERPEKALELFLDMYRRGVMPSQATFVTVINSCTSLETPVYGESVHAEVIRRGFDTDVLVGTALISFYAKCYKMEHAHRCFDEISEKNVVSWNALILGYSNRNSSTSILLLQKMLQLGYQPDEFSFSAVLRSLMASELHQVHCLIIKMGYVNNEYILSSLVLSCIRNGLSSAALVILTGFGKSPLPVVPTNVVAGVYNRTGQYYESLKLLSLLEEPDVVSWNLVIAACSRSNNYREVFELFKHMLLAHILPDNYTFMSLLSVCTKLCNLDFGSSVHGLIIKTNFNCCDKFVCNVLIDMYGKCGSIRSSVKIFDEMTDRNIITWTALITALGLNGYALDALERFQNIEFLGLEPDGVALTAVLRACRHGGLVREGMELFRRMKSSFGVEPELDHYHCIVDLLAKNGYIKEAEKIIESMPFPPTVNIWRSFLEGYKRQETAKLSRPGT</sequence>
<accession>A0AAD7QIS4</accession>
<dbReference type="KEGG" id="qsa:O6P43_000801"/>
<dbReference type="FunFam" id="1.25.40.10:FF:000073">
    <property type="entry name" value="Pentatricopeptide repeat-containing protein chloroplastic"/>
    <property type="match status" value="1"/>
</dbReference>
<keyword evidence="1" id="KW-0677">Repeat</keyword>
<evidence type="ECO:0000313" key="3">
    <source>
        <dbReference type="EMBL" id="KAJ7981556.1"/>
    </source>
</evidence>
<dbReference type="Pfam" id="PF01535">
    <property type="entry name" value="PPR"/>
    <property type="match status" value="5"/>
</dbReference>
<dbReference type="EMBL" id="JARAOO010000001">
    <property type="protein sequence ID" value="KAJ7981556.1"/>
    <property type="molecule type" value="Genomic_DNA"/>
</dbReference>
<dbReference type="GO" id="GO:0009451">
    <property type="term" value="P:RNA modification"/>
    <property type="evidence" value="ECO:0007669"/>
    <property type="project" value="InterPro"/>
</dbReference>
<dbReference type="PANTHER" id="PTHR24015:SF548">
    <property type="entry name" value="OS08G0340900 PROTEIN"/>
    <property type="match status" value="1"/>
</dbReference>
<proteinExistence type="predicted"/>
<feature type="repeat" description="PPR" evidence="2">
    <location>
        <begin position="175"/>
        <end position="209"/>
    </location>
</feature>
<feature type="repeat" description="PPR" evidence="2">
    <location>
        <begin position="577"/>
        <end position="611"/>
    </location>
</feature>
<keyword evidence="4" id="KW-1185">Reference proteome</keyword>
<organism evidence="3 4">
    <name type="scientific">Quillaja saponaria</name>
    <name type="common">Soap bark tree</name>
    <dbReference type="NCBI Taxonomy" id="32244"/>
    <lineage>
        <taxon>Eukaryota</taxon>
        <taxon>Viridiplantae</taxon>
        <taxon>Streptophyta</taxon>
        <taxon>Embryophyta</taxon>
        <taxon>Tracheophyta</taxon>
        <taxon>Spermatophyta</taxon>
        <taxon>Magnoliopsida</taxon>
        <taxon>eudicotyledons</taxon>
        <taxon>Gunneridae</taxon>
        <taxon>Pentapetalae</taxon>
        <taxon>rosids</taxon>
        <taxon>fabids</taxon>
        <taxon>Fabales</taxon>
        <taxon>Quillajaceae</taxon>
        <taxon>Quillaja</taxon>
    </lineage>
</organism>
<dbReference type="Pfam" id="PF13812">
    <property type="entry name" value="PPR_3"/>
    <property type="match status" value="1"/>
</dbReference>
<evidence type="ECO:0000313" key="4">
    <source>
        <dbReference type="Proteomes" id="UP001163823"/>
    </source>
</evidence>
<evidence type="ECO:0000256" key="1">
    <source>
        <dbReference type="ARBA" id="ARBA00022737"/>
    </source>
</evidence>
<dbReference type="InterPro" id="IPR011990">
    <property type="entry name" value="TPR-like_helical_dom_sf"/>
</dbReference>
<name>A0AAD7QIS4_QUISA</name>
<dbReference type="GO" id="GO:0003723">
    <property type="term" value="F:RNA binding"/>
    <property type="evidence" value="ECO:0007669"/>
    <property type="project" value="InterPro"/>
</dbReference>
<comment type="caution">
    <text evidence="3">The sequence shown here is derived from an EMBL/GenBank/DDBJ whole genome shotgun (WGS) entry which is preliminary data.</text>
</comment>
<protein>
    <submittedName>
        <fullName evidence="3">Pentatricopeptide repeat-containing protein</fullName>
    </submittedName>
</protein>
<dbReference type="FunFam" id="1.25.40.10:FF:000242">
    <property type="entry name" value="Pentatricopeptide repeat-containing protein"/>
    <property type="match status" value="1"/>
</dbReference>
<dbReference type="InterPro" id="IPR002885">
    <property type="entry name" value="PPR_rpt"/>
</dbReference>
<dbReference type="PROSITE" id="PS51375">
    <property type="entry name" value="PPR"/>
    <property type="match status" value="5"/>
</dbReference>
<dbReference type="NCBIfam" id="TIGR00756">
    <property type="entry name" value="PPR"/>
    <property type="match status" value="7"/>
</dbReference>
<evidence type="ECO:0000256" key="2">
    <source>
        <dbReference type="PROSITE-ProRule" id="PRU00708"/>
    </source>
</evidence>
<dbReference type="Pfam" id="PF13041">
    <property type="entry name" value="PPR_2"/>
    <property type="match status" value="3"/>
</dbReference>